<dbReference type="Proteomes" id="UP000199079">
    <property type="component" value="Unassembled WGS sequence"/>
</dbReference>
<reference evidence="6" key="1">
    <citation type="submission" date="2016-10" db="EMBL/GenBank/DDBJ databases">
        <authorList>
            <person name="Varghese N."/>
            <person name="Submissions S."/>
        </authorList>
    </citation>
    <scope>NUCLEOTIDE SEQUENCE [LARGE SCALE GENOMIC DNA]</scope>
    <source>
        <strain evidence="6">DC30,IBRC 10041,KCTC 4046</strain>
    </source>
</reference>
<dbReference type="OrthoDB" id="11397at2157"/>
<feature type="compositionally biased region" description="Gly residues" evidence="1">
    <location>
        <begin position="102"/>
        <end position="121"/>
    </location>
</feature>
<evidence type="ECO:0000256" key="2">
    <source>
        <dbReference type="SAM" id="Phobius"/>
    </source>
</evidence>
<organism evidence="5 6">
    <name type="scientific">Halopenitus persicus</name>
    <dbReference type="NCBI Taxonomy" id="1048396"/>
    <lineage>
        <taxon>Archaea</taxon>
        <taxon>Methanobacteriati</taxon>
        <taxon>Methanobacteriota</taxon>
        <taxon>Stenosarchaea group</taxon>
        <taxon>Halobacteria</taxon>
        <taxon>Halobacteriales</taxon>
        <taxon>Haloferacaceae</taxon>
        <taxon>Halopenitus</taxon>
    </lineage>
</organism>
<dbReference type="PROSITE" id="PS50076">
    <property type="entry name" value="DNAJ_2"/>
    <property type="match status" value="1"/>
</dbReference>
<evidence type="ECO:0000256" key="1">
    <source>
        <dbReference type="SAM" id="MobiDB-lite"/>
    </source>
</evidence>
<sequence>MTDRPIVVGLAATFVGLTALLAVAGVVVHPVLLFVAIPFGAAAYLLSLHARGRLDERIRSRTVSRAAARQRERERRTRERTRRNRAAAFGGGSGRQTRGSGRRTGGDPGGSGSRGGPGNPGVGTPDPMGLEAAYRTLGVEPDADEETIKRAYRERAKSLHPDAESGDEEAFKRLTRAYDRLT</sequence>
<protein>
    <submittedName>
        <fullName evidence="5">DnaJ domain-containing protein</fullName>
    </submittedName>
</protein>
<keyword evidence="2" id="KW-1133">Transmembrane helix</keyword>
<feature type="transmembrane region" description="Helical" evidence="2">
    <location>
        <begin position="32"/>
        <end position="50"/>
    </location>
</feature>
<dbReference type="EMBL" id="FNPC01000001">
    <property type="protein sequence ID" value="SDX71969.1"/>
    <property type="molecule type" value="Genomic_DNA"/>
</dbReference>
<evidence type="ECO:0000313" key="6">
    <source>
        <dbReference type="Proteomes" id="UP000199079"/>
    </source>
</evidence>
<dbReference type="Gene3D" id="1.10.287.110">
    <property type="entry name" value="DnaJ domain"/>
    <property type="match status" value="1"/>
</dbReference>
<dbReference type="InterPro" id="IPR017888">
    <property type="entry name" value="CYC/TB1_R_domain"/>
</dbReference>
<name>A0A1H3E218_9EURY</name>
<feature type="domain" description="R" evidence="4">
    <location>
        <begin position="62"/>
        <end position="80"/>
    </location>
</feature>
<dbReference type="Pfam" id="PF00226">
    <property type="entry name" value="DnaJ"/>
    <property type="match status" value="1"/>
</dbReference>
<feature type="region of interest" description="Disordered" evidence="1">
    <location>
        <begin position="63"/>
        <end position="132"/>
    </location>
</feature>
<dbReference type="SMART" id="SM00271">
    <property type="entry name" value="DnaJ"/>
    <property type="match status" value="1"/>
</dbReference>
<dbReference type="InterPro" id="IPR036869">
    <property type="entry name" value="J_dom_sf"/>
</dbReference>
<dbReference type="PANTHER" id="PTHR44825">
    <property type="match status" value="1"/>
</dbReference>
<dbReference type="CDD" id="cd06257">
    <property type="entry name" value="DnaJ"/>
    <property type="match status" value="1"/>
</dbReference>
<dbReference type="InterPro" id="IPR052763">
    <property type="entry name" value="DnaJ_C4"/>
</dbReference>
<feature type="region of interest" description="Disordered" evidence="1">
    <location>
        <begin position="154"/>
        <end position="182"/>
    </location>
</feature>
<keyword evidence="2" id="KW-0812">Transmembrane</keyword>
<proteinExistence type="predicted"/>
<dbReference type="PRINTS" id="PR00625">
    <property type="entry name" value="JDOMAIN"/>
</dbReference>
<evidence type="ECO:0000259" key="4">
    <source>
        <dbReference type="PROSITE" id="PS51370"/>
    </source>
</evidence>
<evidence type="ECO:0000259" key="3">
    <source>
        <dbReference type="PROSITE" id="PS50076"/>
    </source>
</evidence>
<dbReference type="SUPFAM" id="SSF46565">
    <property type="entry name" value="Chaperone J-domain"/>
    <property type="match status" value="1"/>
</dbReference>
<keyword evidence="2" id="KW-0472">Membrane</keyword>
<dbReference type="AlphaFoldDB" id="A0A1H3E218"/>
<evidence type="ECO:0000313" key="5">
    <source>
        <dbReference type="EMBL" id="SDX71969.1"/>
    </source>
</evidence>
<gene>
    <name evidence="5" type="ORF">SAMN05216564_101225</name>
</gene>
<feature type="domain" description="J" evidence="3">
    <location>
        <begin position="132"/>
        <end position="182"/>
    </location>
</feature>
<accession>A0A1H3E218</accession>
<dbReference type="InterPro" id="IPR001623">
    <property type="entry name" value="DnaJ_domain"/>
</dbReference>
<dbReference type="GeneID" id="43838364"/>
<dbReference type="RefSeq" id="WP_021072648.1">
    <property type="nucleotide sequence ID" value="NZ_FNPC01000001.1"/>
</dbReference>
<keyword evidence="6" id="KW-1185">Reference proteome</keyword>
<dbReference type="PROSITE" id="PS51370">
    <property type="entry name" value="R"/>
    <property type="match status" value="1"/>
</dbReference>
<dbReference type="PANTHER" id="PTHR44825:SF1">
    <property type="entry name" value="DNAJ HOMOLOG SUBFAMILY C MEMBER 4"/>
    <property type="match status" value="1"/>
</dbReference>